<accession>A0A8X6FIR2</accession>
<name>A0A8X6FIR2_TRICU</name>
<sequence length="808" mass="93384">MEDEKSFSHIWSPKDDGDRSFNIKISSRSNNSKKDTWDSSDVQNYFKDEDEYLSDESLDKYNSETFGNFDAIPEEFRPNGKGTNLFKVQTSPKKEAVNIASETKSHFGVPFENQPTRMGKKVKGTDRNSLFASYKKACDNFNSGREKSENQDNQQKCEFFFTSEESENQERFNGKYFYNYESEKRSHFGRDKLSVKKEIKSERNNFRGTGNTNPKYSPGITAEKLEKTKNEPMSRENGCQKITKKITIEKCVSWKDDLCKFEIPNRKPNFSYRYTSEITSDEYLPLDSSCGVTKKEQIPDKLKTKQHFYCGEKNLDSKSGTDFLKPPGKSSKDKKSFSHDTNKSKVMQSRKLNAENRVRFSNTGNNFRTRNSPLRNVNPRIPVIRHEVRVIHVNAPSTIRKNYPDTRRVNNQKRFEGRSYQHKKANEATKNYPKKSNITWNADYSESTENLSISNNSEINEKSKVYEYQKEESTTTSEVMKKMESLSLEKKIPNSMQSSPKAAYCKPGIMTSEDNGEGVNLLISYGKDISDIIVGSYVALNTLLAIYDKWFQHRLQTMTLFEDLEKNLSQYSNRNKKIKDIAALINASTNVLHFVPDPRVALAGKVVAALSDIVAKIFSSSPKMKNYVLNDFELRLCLQEDIDSTSEIYMHCMQCNHQFQDACKLIEEFHYSIQNGGLKEYVKVLDTGFLKEMSEFNPKSPDVYYKRLERCYGKLLKNKVTDVDEAFCRAFEDWPEAITVISLLHNRFNIEAWDSSAVVRAWEEIYELFSDENSLITDVLKKIQDCILLLIKERSVMEKYAASLQKRL</sequence>
<feature type="compositionally biased region" description="Basic and acidic residues" evidence="1">
    <location>
        <begin position="1"/>
        <end position="21"/>
    </location>
</feature>
<feature type="compositionally biased region" description="Polar residues" evidence="1">
    <location>
        <begin position="359"/>
        <end position="374"/>
    </location>
</feature>
<feature type="compositionally biased region" description="Basic and acidic residues" evidence="1">
    <location>
        <begin position="330"/>
        <end position="343"/>
    </location>
</feature>
<evidence type="ECO:0000256" key="1">
    <source>
        <dbReference type="SAM" id="MobiDB-lite"/>
    </source>
</evidence>
<feature type="region of interest" description="Disordered" evidence="1">
    <location>
        <begin position="1"/>
        <end position="40"/>
    </location>
</feature>
<dbReference type="Proteomes" id="UP000887116">
    <property type="component" value="Unassembled WGS sequence"/>
</dbReference>
<protein>
    <submittedName>
        <fullName evidence="2">Uncharacterized protein</fullName>
    </submittedName>
</protein>
<gene>
    <name evidence="2" type="primary">AVEN_193978_1</name>
    <name evidence="2" type="ORF">TNCT_481871</name>
</gene>
<reference evidence="2" key="1">
    <citation type="submission" date="2020-07" db="EMBL/GenBank/DDBJ databases">
        <title>Multicomponent nature underlies the extraordinary mechanical properties of spider dragline silk.</title>
        <authorList>
            <person name="Kono N."/>
            <person name="Nakamura H."/>
            <person name="Mori M."/>
            <person name="Yoshida Y."/>
            <person name="Ohtoshi R."/>
            <person name="Malay A.D."/>
            <person name="Moran D.A.P."/>
            <person name="Tomita M."/>
            <person name="Numata K."/>
            <person name="Arakawa K."/>
        </authorList>
    </citation>
    <scope>NUCLEOTIDE SEQUENCE</scope>
</reference>
<feature type="region of interest" description="Disordered" evidence="1">
    <location>
        <begin position="319"/>
        <end position="374"/>
    </location>
</feature>
<evidence type="ECO:0000313" key="3">
    <source>
        <dbReference type="Proteomes" id="UP000887116"/>
    </source>
</evidence>
<comment type="caution">
    <text evidence="2">The sequence shown here is derived from an EMBL/GenBank/DDBJ whole genome shotgun (WGS) entry which is preliminary data.</text>
</comment>
<organism evidence="2 3">
    <name type="scientific">Trichonephila clavata</name>
    <name type="common">Joro spider</name>
    <name type="synonym">Nephila clavata</name>
    <dbReference type="NCBI Taxonomy" id="2740835"/>
    <lineage>
        <taxon>Eukaryota</taxon>
        <taxon>Metazoa</taxon>
        <taxon>Ecdysozoa</taxon>
        <taxon>Arthropoda</taxon>
        <taxon>Chelicerata</taxon>
        <taxon>Arachnida</taxon>
        <taxon>Araneae</taxon>
        <taxon>Araneomorphae</taxon>
        <taxon>Entelegynae</taxon>
        <taxon>Araneoidea</taxon>
        <taxon>Nephilidae</taxon>
        <taxon>Trichonephila</taxon>
    </lineage>
</organism>
<dbReference type="AlphaFoldDB" id="A0A8X6FIR2"/>
<keyword evidence="3" id="KW-1185">Reference proteome</keyword>
<dbReference type="OrthoDB" id="6428000at2759"/>
<evidence type="ECO:0000313" key="2">
    <source>
        <dbReference type="EMBL" id="GFQ80801.1"/>
    </source>
</evidence>
<proteinExistence type="predicted"/>
<dbReference type="EMBL" id="BMAO01032242">
    <property type="protein sequence ID" value="GFQ80801.1"/>
    <property type="molecule type" value="Genomic_DNA"/>
</dbReference>